<keyword evidence="1" id="KW-0812">Transmembrane</keyword>
<dbReference type="RefSeq" id="WP_111492031.1">
    <property type="nucleotide sequence ID" value="NZ_CP031264.1"/>
</dbReference>
<protein>
    <submittedName>
        <fullName evidence="2">DUF393 domain-containing protein</fullName>
    </submittedName>
</protein>
<proteinExistence type="predicted"/>
<dbReference type="KEGG" id="stri:C7M71_028235"/>
<name>A0A345T3Y9_9ACTN</name>
<evidence type="ECO:0000313" key="3">
    <source>
        <dbReference type="Proteomes" id="UP000249340"/>
    </source>
</evidence>
<dbReference type="OrthoDB" id="9813713at2"/>
<accession>A0A345T3Y9</accession>
<dbReference type="AlphaFoldDB" id="A0A345T3Y9"/>
<dbReference type="GO" id="GO:0015035">
    <property type="term" value="F:protein-disulfide reductase activity"/>
    <property type="evidence" value="ECO:0007669"/>
    <property type="project" value="InterPro"/>
</dbReference>
<keyword evidence="1" id="KW-0472">Membrane</keyword>
<evidence type="ECO:0000256" key="1">
    <source>
        <dbReference type="SAM" id="Phobius"/>
    </source>
</evidence>
<dbReference type="EMBL" id="CP031264">
    <property type="protein sequence ID" value="AXI80694.1"/>
    <property type="molecule type" value="Genomic_DNA"/>
</dbReference>
<organism evidence="2 3">
    <name type="scientific">Peterkaempfera bronchialis</name>
    <dbReference type="NCBI Taxonomy" id="2126346"/>
    <lineage>
        <taxon>Bacteria</taxon>
        <taxon>Bacillati</taxon>
        <taxon>Actinomycetota</taxon>
        <taxon>Actinomycetes</taxon>
        <taxon>Kitasatosporales</taxon>
        <taxon>Streptomycetaceae</taxon>
        <taxon>Peterkaempfera</taxon>
    </lineage>
</organism>
<evidence type="ECO:0000313" key="2">
    <source>
        <dbReference type="EMBL" id="AXI80694.1"/>
    </source>
</evidence>
<gene>
    <name evidence="2" type="ORF">C7M71_028235</name>
</gene>
<dbReference type="InterPro" id="IPR007263">
    <property type="entry name" value="DCC1-like"/>
</dbReference>
<reference evidence="3" key="1">
    <citation type="submission" date="2018-07" db="EMBL/GenBank/DDBJ databases">
        <title>Streptacidiphilus bronchialis DSM 106435 chromosome.</title>
        <authorList>
            <person name="Batra D."/>
            <person name="Gulvik C.A."/>
        </authorList>
    </citation>
    <scope>NUCLEOTIDE SEQUENCE [LARGE SCALE GENOMIC DNA]</scope>
    <source>
        <strain evidence="3">DSM 106435</strain>
    </source>
</reference>
<dbReference type="Pfam" id="PF04134">
    <property type="entry name" value="DCC1-like"/>
    <property type="match status" value="1"/>
</dbReference>
<feature type="transmembrane region" description="Helical" evidence="1">
    <location>
        <begin position="96"/>
        <end position="117"/>
    </location>
</feature>
<keyword evidence="1" id="KW-1133">Transmembrane helix</keyword>
<sequence>MATRPLLVYDGDCAFCSSCVEFAGKRLSDPAAPLWDTTPFQFADLAELDALAGGRGQLTAHRAEQEVLWLTPTGQVYGGAQAVARLLMRAGGACSVLGAVIALPPVSWIAAGVYRLIARNRHRMPGGTPACALPPRRA</sequence>
<keyword evidence="3" id="KW-1185">Reference proteome</keyword>
<dbReference type="Proteomes" id="UP000249340">
    <property type="component" value="Chromosome"/>
</dbReference>